<dbReference type="InterPro" id="IPR001727">
    <property type="entry name" value="GDT1-like"/>
</dbReference>
<dbReference type="RefSeq" id="WP_004617822.1">
    <property type="nucleotide sequence ID" value="NZ_APMP01000006.1"/>
</dbReference>
<evidence type="ECO:0000313" key="8">
    <source>
        <dbReference type="Proteomes" id="UP000013063"/>
    </source>
</evidence>
<keyword evidence="3 6" id="KW-0812">Transmembrane</keyword>
<dbReference type="GO" id="GO:0016020">
    <property type="term" value="C:membrane"/>
    <property type="evidence" value="ECO:0007669"/>
    <property type="project" value="UniProtKB-SubCell"/>
</dbReference>
<dbReference type="PATRIC" id="fig|1292034.3.peg.1560"/>
<gene>
    <name evidence="7" type="ORF">OR37_01575</name>
</gene>
<dbReference type="Proteomes" id="UP000013063">
    <property type="component" value="Unassembled WGS sequence"/>
</dbReference>
<dbReference type="PANTHER" id="PTHR12608">
    <property type="entry name" value="TRANSMEMBRANE PROTEIN HTP-1 RELATED"/>
    <property type="match status" value="1"/>
</dbReference>
<accession>R0EB02</accession>
<keyword evidence="5 6" id="KW-0472">Membrane</keyword>
<feature type="transmembrane region" description="Helical" evidence="6">
    <location>
        <begin position="37"/>
        <end position="60"/>
    </location>
</feature>
<evidence type="ECO:0000256" key="2">
    <source>
        <dbReference type="ARBA" id="ARBA00009190"/>
    </source>
</evidence>
<keyword evidence="8" id="KW-1185">Reference proteome</keyword>
<comment type="caution">
    <text evidence="7">The sequence shown here is derived from an EMBL/GenBank/DDBJ whole genome shotgun (WGS) entry which is preliminary data.</text>
</comment>
<evidence type="ECO:0000256" key="3">
    <source>
        <dbReference type="ARBA" id="ARBA00022692"/>
    </source>
</evidence>
<comment type="similarity">
    <text evidence="2 6">Belongs to the GDT1 family.</text>
</comment>
<evidence type="ECO:0000256" key="1">
    <source>
        <dbReference type="ARBA" id="ARBA00004141"/>
    </source>
</evidence>
<name>R0EB02_CAUVI</name>
<feature type="transmembrane region" description="Helical" evidence="6">
    <location>
        <begin position="66"/>
        <end position="85"/>
    </location>
</feature>
<feature type="transmembrane region" description="Helical" evidence="6">
    <location>
        <begin position="133"/>
        <end position="154"/>
    </location>
</feature>
<dbReference type="GO" id="GO:0046873">
    <property type="term" value="F:metal ion transmembrane transporter activity"/>
    <property type="evidence" value="ECO:0007669"/>
    <property type="project" value="InterPro"/>
</dbReference>
<dbReference type="EMBL" id="APMP01000006">
    <property type="protein sequence ID" value="ENZ82638.1"/>
    <property type="molecule type" value="Genomic_DNA"/>
</dbReference>
<evidence type="ECO:0000256" key="6">
    <source>
        <dbReference type="RuleBase" id="RU365102"/>
    </source>
</evidence>
<dbReference type="Pfam" id="PF01169">
    <property type="entry name" value="GDT1"/>
    <property type="match status" value="2"/>
</dbReference>
<reference evidence="7 8" key="1">
    <citation type="journal article" date="2013" name="Genome Announc.">
        <title>Draft Genome Sequence for Caulobacter sp. Strain OR37, a Bacterium Tolerant to Heavy Metals.</title>
        <authorList>
            <person name="Utturkar S.M."/>
            <person name="Bollmann A."/>
            <person name="Brzoska R.M."/>
            <person name="Klingeman D.M."/>
            <person name="Epstein S.E."/>
            <person name="Palumbo A.V."/>
            <person name="Brown S.D."/>
        </authorList>
    </citation>
    <scope>NUCLEOTIDE SEQUENCE [LARGE SCALE GENOMIC DNA]</scope>
    <source>
        <strain evidence="7 8">OR37</strain>
    </source>
</reference>
<keyword evidence="4 6" id="KW-1133">Transmembrane helix</keyword>
<sequence precursor="true">MEALLASTLVVAIAEIGDKTQLLAIILATRFKKPVPIILGILVATLFNHALAATVGYWVSDFLSGAWFKWVLAVSFIAMAAWALIPDKADDEEQKEPGRYGVFLTTAVAFFLVEMGDKTQIATVALGAKFHSIAWVAAGTTLGMMLANVPAVYLGEAATKIVPLKYVRMGAAAIFLLLGVWQVAELTGLLK</sequence>
<dbReference type="PANTHER" id="PTHR12608:SF1">
    <property type="entry name" value="TRANSMEMBRANE PROTEIN 165"/>
    <property type="match status" value="1"/>
</dbReference>
<feature type="transmembrane region" description="Helical" evidence="6">
    <location>
        <begin position="166"/>
        <end position="184"/>
    </location>
</feature>
<dbReference type="STRING" id="1292034.OR37_01575"/>
<protein>
    <recommendedName>
        <fullName evidence="6">GDT1 family protein</fullName>
    </recommendedName>
</protein>
<evidence type="ECO:0000256" key="5">
    <source>
        <dbReference type="ARBA" id="ARBA00023136"/>
    </source>
</evidence>
<dbReference type="eggNOG" id="COG2119">
    <property type="taxonomic scope" value="Bacteria"/>
</dbReference>
<comment type="caution">
    <text evidence="6">Lacks conserved residue(s) required for the propagation of feature annotation.</text>
</comment>
<comment type="subcellular location">
    <subcellularLocation>
        <location evidence="1 6">Membrane</location>
        <topology evidence="1 6">Multi-pass membrane protein</topology>
    </subcellularLocation>
</comment>
<organism evidence="7 8">
    <name type="scientific">Caulobacter vibrioides OR37</name>
    <dbReference type="NCBI Taxonomy" id="1292034"/>
    <lineage>
        <taxon>Bacteria</taxon>
        <taxon>Pseudomonadati</taxon>
        <taxon>Pseudomonadota</taxon>
        <taxon>Alphaproteobacteria</taxon>
        <taxon>Caulobacterales</taxon>
        <taxon>Caulobacteraceae</taxon>
        <taxon>Caulobacter</taxon>
    </lineage>
</organism>
<evidence type="ECO:0000256" key="4">
    <source>
        <dbReference type="ARBA" id="ARBA00022989"/>
    </source>
</evidence>
<dbReference type="OrthoDB" id="9801356at2"/>
<dbReference type="AlphaFoldDB" id="R0EB02"/>
<evidence type="ECO:0000313" key="7">
    <source>
        <dbReference type="EMBL" id="ENZ82638.1"/>
    </source>
</evidence>
<proteinExistence type="inferred from homology"/>